<dbReference type="RefSeq" id="WP_244386974.1">
    <property type="nucleotide sequence ID" value="NZ_AP025564.1"/>
</dbReference>
<keyword evidence="4 7" id="KW-0408">Iron</keyword>
<evidence type="ECO:0000256" key="7">
    <source>
        <dbReference type="HAMAP-Rule" id="MF_01445"/>
    </source>
</evidence>
<evidence type="ECO:0000256" key="2">
    <source>
        <dbReference type="ARBA" id="ARBA00022694"/>
    </source>
</evidence>
<dbReference type="InterPro" id="IPR000905">
    <property type="entry name" value="Gcp-like_dom"/>
</dbReference>
<keyword evidence="10" id="KW-1185">Reference proteome</keyword>
<dbReference type="EC" id="2.3.1.234" evidence="7"/>
<comment type="function">
    <text evidence="7">Required for the formation of a threonylcarbamoyl group on adenosine at position 37 (t(6)A37) in tRNAs that read codons beginning with adenine. Is involved in the transfer of the threonylcarbamoyl moiety of threonylcarbamoyl-AMP (TC-AMP) to the N6 group of A37, together with TsaE and TsaB. TsaD likely plays a direct catalytic role in this reaction.</text>
</comment>
<comment type="subcellular location">
    <subcellularLocation>
        <location evidence="7">Cytoplasm</location>
    </subcellularLocation>
</comment>
<keyword evidence="2 7" id="KW-0819">tRNA processing</keyword>
<dbReference type="InterPro" id="IPR006464">
    <property type="entry name" value="AcTrfase_RimI/Ard1"/>
</dbReference>
<comment type="caution">
    <text evidence="7">Lacks conserved residue(s) required for the propagation of feature annotation.</text>
</comment>
<dbReference type="PRINTS" id="PR00789">
    <property type="entry name" value="OSIALOPTASE"/>
</dbReference>
<name>A0ABM7WME5_9ACTN</name>
<proteinExistence type="inferred from homology"/>
<feature type="binding site" evidence="7">
    <location>
        <begin position="657"/>
        <end position="661"/>
    </location>
    <ligand>
        <name>substrate</name>
    </ligand>
</feature>
<evidence type="ECO:0000256" key="3">
    <source>
        <dbReference type="ARBA" id="ARBA00022723"/>
    </source>
</evidence>
<comment type="similarity">
    <text evidence="7">Belongs to the KAE1 / TsaD family.</text>
</comment>
<gene>
    <name evidence="7" type="primary">tsaD</name>
    <name evidence="9" type="ORF">CE91St30_29320</name>
</gene>
<feature type="binding site" evidence="7">
    <location>
        <position position="690"/>
    </location>
    <ligand>
        <name>substrate</name>
    </ligand>
</feature>
<dbReference type="InterPro" id="IPR000182">
    <property type="entry name" value="GNAT_dom"/>
</dbReference>
<evidence type="ECO:0000313" key="9">
    <source>
        <dbReference type="EMBL" id="BDE97599.1"/>
    </source>
</evidence>
<dbReference type="Gene3D" id="3.40.630.30">
    <property type="match status" value="1"/>
</dbReference>
<reference evidence="9 10" key="1">
    <citation type="submission" date="2022-01" db="EMBL/GenBank/DDBJ databases">
        <title>Novel bile acid biosynthetic pathways are enriched in the microbiome of centenarians.</title>
        <authorList>
            <person name="Sato Y."/>
            <person name="Atarashi K."/>
            <person name="Plichta R.D."/>
            <person name="Arai Y."/>
            <person name="Sasajima S."/>
            <person name="Kearney M.S."/>
            <person name="Suda W."/>
            <person name="Takeshita K."/>
            <person name="Sasaki T."/>
            <person name="Okamoto S."/>
            <person name="Skelly N.A."/>
            <person name="Okamura Y."/>
            <person name="Vlamakis H."/>
            <person name="Li Y."/>
            <person name="Tanoue T."/>
            <person name="Takei H."/>
            <person name="Nittono H."/>
            <person name="Narushima S."/>
            <person name="Irie J."/>
            <person name="Itoh H."/>
            <person name="Moriya K."/>
            <person name="Sugiura Y."/>
            <person name="Suematsu M."/>
            <person name="Moritoki N."/>
            <person name="Shibata S."/>
            <person name="Littman R.D."/>
            <person name="Fischbach A.M."/>
            <person name="Uwamino Y."/>
            <person name="Inoue T."/>
            <person name="Honda A."/>
            <person name="Hattori M."/>
            <person name="Murai T."/>
            <person name="Xavier J.R."/>
            <person name="Hirose N."/>
            <person name="Honda K."/>
        </authorList>
    </citation>
    <scope>NUCLEOTIDE SEQUENCE [LARGE SCALE GENOMIC DNA]</scope>
    <source>
        <strain evidence="9 10">CE91-St30</strain>
    </source>
</reference>
<dbReference type="InterPro" id="IPR043129">
    <property type="entry name" value="ATPase_NBD"/>
</dbReference>
<evidence type="ECO:0000313" key="10">
    <source>
        <dbReference type="Proteomes" id="UP001320544"/>
    </source>
</evidence>
<dbReference type="SUPFAM" id="SSF53067">
    <property type="entry name" value="Actin-like ATPase domain"/>
    <property type="match status" value="3"/>
</dbReference>
<dbReference type="HAMAP" id="MF_01445">
    <property type="entry name" value="TsaD"/>
    <property type="match status" value="1"/>
</dbReference>
<dbReference type="InterPro" id="IPR022496">
    <property type="entry name" value="T6A_TsaB"/>
</dbReference>
<keyword evidence="7" id="KW-0963">Cytoplasm</keyword>
<dbReference type="CDD" id="cd24133">
    <property type="entry name" value="ASKHA_NBD_TsaD_bac"/>
    <property type="match status" value="1"/>
</dbReference>
<comment type="cofactor">
    <cofactor evidence="7">
        <name>Fe(2+)</name>
        <dbReference type="ChEBI" id="CHEBI:29033"/>
    </cofactor>
    <text evidence="7">Binds 1 Fe(2+) ion per subunit.</text>
</comment>
<dbReference type="Gene3D" id="3.30.420.40">
    <property type="match status" value="4"/>
</dbReference>
<dbReference type="SUPFAM" id="SSF55729">
    <property type="entry name" value="Acyl-CoA N-acyltransferases (Nat)"/>
    <property type="match status" value="1"/>
</dbReference>
<dbReference type="PANTHER" id="PTHR11735:SF6">
    <property type="entry name" value="TRNA N6-ADENOSINE THREONYLCARBAMOYLTRANSFERASE, MITOCHONDRIAL"/>
    <property type="match status" value="1"/>
</dbReference>
<dbReference type="InterPro" id="IPR022450">
    <property type="entry name" value="TsaD"/>
</dbReference>
<dbReference type="InterPro" id="IPR016181">
    <property type="entry name" value="Acyl_CoA_acyltransferase"/>
</dbReference>
<dbReference type="InterPro" id="IPR017861">
    <property type="entry name" value="KAE1/TsaD"/>
</dbReference>
<keyword evidence="3 7" id="KW-0479">Metal-binding</keyword>
<organism evidence="9 10">
    <name type="scientific">Raoultibacter timonensis</name>
    <dbReference type="NCBI Taxonomy" id="1907662"/>
    <lineage>
        <taxon>Bacteria</taxon>
        <taxon>Bacillati</taxon>
        <taxon>Actinomycetota</taxon>
        <taxon>Coriobacteriia</taxon>
        <taxon>Eggerthellales</taxon>
        <taxon>Eggerthellaceae</taxon>
        <taxon>Raoultibacter</taxon>
    </lineage>
</organism>
<sequence length="860" mass="90546">MSELTHPYILAFDTANEIIAIGLGALDPADRSVSLAASVEIEAHRASNTQLLPRIDALLSECGIDKHAIACVVCGRGPGSFTGVRIAMATAKGVSAALEVPLYGVSTLDSIAWGLQHAGVRGHAVVVADAMRKEVYPVRFELSDEGIARLEADSVVKADEAAERLAGGWPAHSAAKEGAANAAGLEADAVNAADAAGCTGAVADAAGGASAVPVVAGDALKKYADLFEPCGTFADEPLWTPTGQGLLLAAQAAWREGDIDPFDAAFGNPAFALPVYTRLSDAEENERIRLSKNEPKNLRTGVQDTGIRRDQRATVRDSAIENAQADENGITYRPLDAAHAQMVAHLETELMGTDAWSEALVLDELPRKDRVWWAAYDADDALVGYAGGWIVDGQVQILKVATVPAMRRCGIARSLLARIASDARDLGAKSCSLEVRASNESAQALYRALGFESIGMRPRYYSDREDAVIMEGPLPLDHHDVAGMELMVHSDAEPCDTSDETAVQRADSRERIEGSQPLVLAIETSCDETAAAIVDGRGSLVSDVVASQIDFHARFGGVVPEIASRKHIEAICGVTDECLDVAAERIGVPRLRWRDLSAVAVTYAPGLVGALVVGVAFAKGAAWAADLPFIGVNHLEGHIYANKIATPDITPPLVVSLVSGGHTMLVHVKAWGEYVTMGSTLDDAVGEAFDKVAKAMGLGYPGGPVISKLAAEGDASAIGFPRAMLHSGDLRFSLSGLKTAVITYLRNEEAAGRTVDKADVAASFQQAVIDVQVAKAEMALKLTGAKEFCLGGGVAANPALRAAYGVMCEKLGVRLTLPPMSACTDNAGMIALVALDRYRAKRFFGLDADAQAHVDIDQPY</sequence>
<dbReference type="NCBIfam" id="TIGR01575">
    <property type="entry name" value="rimI"/>
    <property type="match status" value="1"/>
</dbReference>
<comment type="catalytic activity">
    <reaction evidence="6 7">
        <text>L-threonylcarbamoyladenylate + adenosine(37) in tRNA = N(6)-L-threonylcarbamoyladenosine(37) in tRNA + AMP + H(+)</text>
        <dbReference type="Rhea" id="RHEA:37059"/>
        <dbReference type="Rhea" id="RHEA-COMP:10162"/>
        <dbReference type="Rhea" id="RHEA-COMP:10163"/>
        <dbReference type="ChEBI" id="CHEBI:15378"/>
        <dbReference type="ChEBI" id="CHEBI:73682"/>
        <dbReference type="ChEBI" id="CHEBI:74411"/>
        <dbReference type="ChEBI" id="CHEBI:74418"/>
        <dbReference type="ChEBI" id="CHEBI:456215"/>
        <dbReference type="EC" id="2.3.1.234"/>
    </reaction>
</comment>
<feature type="binding site" evidence="7">
    <location>
        <position position="638"/>
    </location>
    <ligand>
        <name>Fe cation</name>
        <dbReference type="ChEBI" id="CHEBI:24875"/>
    </ligand>
</feature>
<dbReference type="Pfam" id="PF00814">
    <property type="entry name" value="TsaD"/>
    <property type="match status" value="2"/>
</dbReference>
<evidence type="ECO:0000256" key="5">
    <source>
        <dbReference type="ARBA" id="ARBA00023315"/>
    </source>
</evidence>
<feature type="binding site" evidence="7">
    <location>
        <position position="797"/>
    </location>
    <ligand>
        <name>substrate</name>
    </ligand>
</feature>
<feature type="domain" description="N-acetyltransferase" evidence="8">
    <location>
        <begin position="330"/>
        <end position="475"/>
    </location>
</feature>
<dbReference type="NCBIfam" id="TIGR00329">
    <property type="entry name" value="gcp_kae1"/>
    <property type="match status" value="1"/>
</dbReference>
<dbReference type="Pfam" id="PF00583">
    <property type="entry name" value="Acetyltransf_1"/>
    <property type="match status" value="1"/>
</dbReference>
<evidence type="ECO:0000256" key="6">
    <source>
        <dbReference type="ARBA" id="ARBA00048117"/>
    </source>
</evidence>
<evidence type="ECO:0000259" key="8">
    <source>
        <dbReference type="PROSITE" id="PS51186"/>
    </source>
</evidence>
<dbReference type="Proteomes" id="UP001320544">
    <property type="component" value="Chromosome"/>
</dbReference>
<feature type="binding site" evidence="7">
    <location>
        <position position="825"/>
    </location>
    <ligand>
        <name>Fe cation</name>
        <dbReference type="ChEBI" id="CHEBI:24875"/>
    </ligand>
</feature>
<dbReference type="NCBIfam" id="TIGR03725">
    <property type="entry name" value="T6A_YeaZ"/>
    <property type="match status" value="1"/>
</dbReference>
<dbReference type="EMBL" id="AP025564">
    <property type="protein sequence ID" value="BDE97599.1"/>
    <property type="molecule type" value="Genomic_DNA"/>
</dbReference>
<keyword evidence="5 7" id="KW-0012">Acyltransferase</keyword>
<accession>A0ABM7WME5</accession>
<feature type="binding site" evidence="7">
    <location>
        <position position="634"/>
    </location>
    <ligand>
        <name>Fe cation</name>
        <dbReference type="ChEBI" id="CHEBI:24875"/>
    </ligand>
</feature>
<protein>
    <recommendedName>
        <fullName evidence="7">tRNA N6-adenosine threonylcarbamoyltransferase</fullName>
        <ecNumber evidence="7">2.3.1.234</ecNumber>
    </recommendedName>
    <alternativeName>
        <fullName evidence="7">N6-L-threonylcarbamoyladenine synthase</fullName>
        <shortName evidence="7">t(6)A synthase</shortName>
    </alternativeName>
    <alternativeName>
        <fullName evidence="7">t(6)A37 threonylcarbamoyladenosine biosynthesis protein TsaD</fullName>
    </alternativeName>
    <alternativeName>
        <fullName evidence="7">tRNA threonylcarbamoyladenosine biosynthesis protein TsaD</fullName>
    </alternativeName>
</protein>
<evidence type="ECO:0000256" key="1">
    <source>
        <dbReference type="ARBA" id="ARBA00022679"/>
    </source>
</evidence>
<dbReference type="NCBIfam" id="TIGR03723">
    <property type="entry name" value="T6A_TsaD_YgjD"/>
    <property type="match status" value="1"/>
</dbReference>
<dbReference type="PANTHER" id="PTHR11735">
    <property type="entry name" value="TRNA N6-ADENOSINE THREONYLCARBAMOYLTRANSFERASE"/>
    <property type="match status" value="1"/>
</dbReference>
<keyword evidence="1 7" id="KW-0808">Transferase</keyword>
<dbReference type="PROSITE" id="PS51186">
    <property type="entry name" value="GNAT"/>
    <property type="match status" value="1"/>
</dbReference>
<evidence type="ECO:0000256" key="4">
    <source>
        <dbReference type="ARBA" id="ARBA00023004"/>
    </source>
</evidence>
<feature type="binding site" evidence="7">
    <location>
        <position position="703"/>
    </location>
    <ligand>
        <name>substrate</name>
    </ligand>
</feature>